<organism evidence="11 12">
    <name type="scientific">Heliocybe sulcata</name>
    <dbReference type="NCBI Taxonomy" id="5364"/>
    <lineage>
        <taxon>Eukaryota</taxon>
        <taxon>Fungi</taxon>
        <taxon>Dikarya</taxon>
        <taxon>Basidiomycota</taxon>
        <taxon>Agaricomycotina</taxon>
        <taxon>Agaricomycetes</taxon>
        <taxon>Gloeophyllales</taxon>
        <taxon>Gloeophyllaceae</taxon>
        <taxon>Heliocybe</taxon>
    </lineage>
</organism>
<evidence type="ECO:0000256" key="4">
    <source>
        <dbReference type="ARBA" id="ARBA00022617"/>
    </source>
</evidence>
<dbReference type="GO" id="GO:0004497">
    <property type="term" value="F:monooxygenase activity"/>
    <property type="evidence" value="ECO:0007669"/>
    <property type="project" value="UniProtKB-KW"/>
</dbReference>
<evidence type="ECO:0000313" key="11">
    <source>
        <dbReference type="EMBL" id="TFK45531.1"/>
    </source>
</evidence>
<dbReference type="EMBL" id="ML213541">
    <property type="protein sequence ID" value="TFK45531.1"/>
    <property type="molecule type" value="Genomic_DNA"/>
</dbReference>
<evidence type="ECO:0000256" key="2">
    <source>
        <dbReference type="ARBA" id="ARBA00005179"/>
    </source>
</evidence>
<dbReference type="Proteomes" id="UP000305948">
    <property type="component" value="Unassembled WGS sequence"/>
</dbReference>
<comment type="pathway">
    <text evidence="2">Secondary metabolite biosynthesis.</text>
</comment>
<keyword evidence="6 10" id="KW-0560">Oxidoreductase</keyword>
<dbReference type="Pfam" id="PF00067">
    <property type="entry name" value="p450"/>
    <property type="match status" value="1"/>
</dbReference>
<comment type="cofactor">
    <cofactor evidence="1 9">
        <name>heme</name>
        <dbReference type="ChEBI" id="CHEBI:30413"/>
    </cofactor>
</comment>
<dbReference type="SUPFAM" id="SSF48264">
    <property type="entry name" value="Cytochrome P450"/>
    <property type="match status" value="1"/>
</dbReference>
<dbReference type="PRINTS" id="PR00385">
    <property type="entry name" value="P450"/>
</dbReference>
<keyword evidence="8 10" id="KW-0503">Monooxygenase</keyword>
<evidence type="ECO:0000256" key="5">
    <source>
        <dbReference type="ARBA" id="ARBA00022723"/>
    </source>
</evidence>
<protein>
    <submittedName>
        <fullName evidence="11">Cytochrome P450</fullName>
    </submittedName>
</protein>
<evidence type="ECO:0000256" key="7">
    <source>
        <dbReference type="ARBA" id="ARBA00023004"/>
    </source>
</evidence>
<comment type="similarity">
    <text evidence="3 10">Belongs to the cytochrome P450 family.</text>
</comment>
<keyword evidence="4 9" id="KW-0349">Heme</keyword>
<proteinExistence type="inferred from homology"/>
<keyword evidence="7 9" id="KW-0408">Iron</keyword>
<gene>
    <name evidence="11" type="ORF">OE88DRAFT_1669122</name>
</gene>
<feature type="binding site" description="axial binding residue" evidence="9">
    <location>
        <position position="455"/>
    </location>
    <ligand>
        <name>heme</name>
        <dbReference type="ChEBI" id="CHEBI:30413"/>
    </ligand>
    <ligandPart>
        <name>Fe</name>
        <dbReference type="ChEBI" id="CHEBI:18248"/>
    </ligandPart>
</feature>
<keyword evidence="12" id="KW-1185">Reference proteome</keyword>
<evidence type="ECO:0000256" key="10">
    <source>
        <dbReference type="RuleBase" id="RU000461"/>
    </source>
</evidence>
<name>A0A5C3MVR5_9AGAM</name>
<evidence type="ECO:0000256" key="8">
    <source>
        <dbReference type="ARBA" id="ARBA00023033"/>
    </source>
</evidence>
<dbReference type="Gene3D" id="1.10.630.10">
    <property type="entry name" value="Cytochrome P450"/>
    <property type="match status" value="1"/>
</dbReference>
<dbReference type="PROSITE" id="PS00086">
    <property type="entry name" value="CYTOCHROME_P450"/>
    <property type="match status" value="1"/>
</dbReference>
<dbReference type="InterPro" id="IPR036396">
    <property type="entry name" value="Cyt_P450_sf"/>
</dbReference>
<dbReference type="GO" id="GO:0020037">
    <property type="term" value="F:heme binding"/>
    <property type="evidence" value="ECO:0007669"/>
    <property type="project" value="InterPro"/>
</dbReference>
<dbReference type="InterPro" id="IPR001128">
    <property type="entry name" value="Cyt_P450"/>
</dbReference>
<dbReference type="PANTHER" id="PTHR24305">
    <property type="entry name" value="CYTOCHROME P450"/>
    <property type="match status" value="1"/>
</dbReference>
<evidence type="ECO:0000256" key="1">
    <source>
        <dbReference type="ARBA" id="ARBA00001971"/>
    </source>
</evidence>
<accession>A0A5C3MVR5</accession>
<dbReference type="AlphaFoldDB" id="A0A5C3MVR5"/>
<reference evidence="11 12" key="1">
    <citation type="journal article" date="2019" name="Nat. Ecol. Evol.">
        <title>Megaphylogeny resolves global patterns of mushroom evolution.</title>
        <authorList>
            <person name="Varga T."/>
            <person name="Krizsan K."/>
            <person name="Foldi C."/>
            <person name="Dima B."/>
            <person name="Sanchez-Garcia M."/>
            <person name="Sanchez-Ramirez S."/>
            <person name="Szollosi G.J."/>
            <person name="Szarkandi J.G."/>
            <person name="Papp V."/>
            <person name="Albert L."/>
            <person name="Andreopoulos W."/>
            <person name="Angelini C."/>
            <person name="Antonin V."/>
            <person name="Barry K.W."/>
            <person name="Bougher N.L."/>
            <person name="Buchanan P."/>
            <person name="Buyck B."/>
            <person name="Bense V."/>
            <person name="Catcheside P."/>
            <person name="Chovatia M."/>
            <person name="Cooper J."/>
            <person name="Damon W."/>
            <person name="Desjardin D."/>
            <person name="Finy P."/>
            <person name="Geml J."/>
            <person name="Haridas S."/>
            <person name="Hughes K."/>
            <person name="Justo A."/>
            <person name="Karasinski D."/>
            <person name="Kautmanova I."/>
            <person name="Kiss B."/>
            <person name="Kocsube S."/>
            <person name="Kotiranta H."/>
            <person name="LaButti K.M."/>
            <person name="Lechner B.E."/>
            <person name="Liimatainen K."/>
            <person name="Lipzen A."/>
            <person name="Lukacs Z."/>
            <person name="Mihaltcheva S."/>
            <person name="Morgado L.N."/>
            <person name="Niskanen T."/>
            <person name="Noordeloos M.E."/>
            <person name="Ohm R.A."/>
            <person name="Ortiz-Santana B."/>
            <person name="Ovrebo C."/>
            <person name="Racz N."/>
            <person name="Riley R."/>
            <person name="Savchenko A."/>
            <person name="Shiryaev A."/>
            <person name="Soop K."/>
            <person name="Spirin V."/>
            <person name="Szebenyi C."/>
            <person name="Tomsovsky M."/>
            <person name="Tulloss R.E."/>
            <person name="Uehling J."/>
            <person name="Grigoriev I.V."/>
            <person name="Vagvolgyi C."/>
            <person name="Papp T."/>
            <person name="Martin F.M."/>
            <person name="Miettinen O."/>
            <person name="Hibbett D.S."/>
            <person name="Nagy L.G."/>
        </authorList>
    </citation>
    <scope>NUCLEOTIDE SEQUENCE [LARGE SCALE GENOMIC DNA]</scope>
    <source>
        <strain evidence="11 12">OMC1185</strain>
    </source>
</reference>
<dbReference type="OrthoDB" id="1470350at2759"/>
<sequence>MWSSAVLAGLVVLATVGILRYHSLLKKVSYLPGLRCAFAPLSLAGAALPTSAWNPGLDWPWEWKWDVYKRYKSQTISCIPLIRGQPYIYTSSMEVAKQILNGRPDVFKAPDSNGALSELWGDNVVSSDYDMYKRHRRVVGPAFSRAGYVLVAEEVSKLYREMVESEGWLNTPEICIQSVNDYLSKFALGIISRCGFGLPFPWADTANDDRDMPFRRALALVSENSIIRLATPAWMYKLPIPKLHTVDKAFRSASTFMRSLISAKKAELGSQTEDVTRSGQDLLTRLVAASEAEGKNGLSDQELFGNVFIFMFAGHETTAHTLAATLALLSVHQDEQNKAVEIISKVLGDERQPTLEDVESGSLDKVLACFEEAARLFPPGSIATRDTTETITLAVPDEDGGGHLVIPPGVRLVVDFIGLHYNPSLFPNPGHYDPSRWYGARETDMSFFSIGPRACIGRKFAIVEALCFLSLFLRDWKVEPLLNKGETADQWKERCLQAGFAGLTFGVRDIPLKITRRTDA</sequence>
<dbReference type="PRINTS" id="PR00463">
    <property type="entry name" value="EP450I"/>
</dbReference>
<keyword evidence="5 9" id="KW-0479">Metal-binding</keyword>
<dbReference type="PANTHER" id="PTHR24305:SF166">
    <property type="entry name" value="CYTOCHROME P450 12A4, MITOCHONDRIAL-RELATED"/>
    <property type="match status" value="1"/>
</dbReference>
<dbReference type="InterPro" id="IPR002401">
    <property type="entry name" value="Cyt_P450_E_grp-I"/>
</dbReference>
<dbReference type="GO" id="GO:0005506">
    <property type="term" value="F:iron ion binding"/>
    <property type="evidence" value="ECO:0007669"/>
    <property type="project" value="InterPro"/>
</dbReference>
<dbReference type="STRING" id="5364.A0A5C3MVR5"/>
<evidence type="ECO:0000313" key="12">
    <source>
        <dbReference type="Proteomes" id="UP000305948"/>
    </source>
</evidence>
<evidence type="ECO:0000256" key="6">
    <source>
        <dbReference type="ARBA" id="ARBA00023002"/>
    </source>
</evidence>
<dbReference type="InterPro" id="IPR017972">
    <property type="entry name" value="Cyt_P450_CS"/>
</dbReference>
<evidence type="ECO:0000256" key="3">
    <source>
        <dbReference type="ARBA" id="ARBA00010617"/>
    </source>
</evidence>
<evidence type="ECO:0000256" key="9">
    <source>
        <dbReference type="PIRSR" id="PIRSR602401-1"/>
    </source>
</evidence>
<dbReference type="GO" id="GO:0016705">
    <property type="term" value="F:oxidoreductase activity, acting on paired donors, with incorporation or reduction of molecular oxygen"/>
    <property type="evidence" value="ECO:0007669"/>
    <property type="project" value="InterPro"/>
</dbReference>
<dbReference type="InterPro" id="IPR050121">
    <property type="entry name" value="Cytochrome_P450_monoxygenase"/>
</dbReference>